<protein>
    <recommendedName>
        <fullName evidence="1">HNH endonuclease 5 domain-containing protein</fullName>
    </recommendedName>
</protein>
<keyword evidence="3" id="KW-1185">Reference proteome</keyword>
<sequence length="332" mass="36805">MYGPCILCLESTEPLTEEHIFPEAAGGNISKYVLCKPCNDKLGHWVDAPYVDQKHIQLARVTYKIPGKTGNIPQPFSDIYSIDGSDGQLKIKLDKDFAPRVVPQAPKVWVTEHGEIGLSLSLDAKDRKNIPKIIRTVLSRFFKSDEGIRLGWSDEEKENAIQKSIDGARKVDPRSEQIQSTLGGRWTIELKALFTEYVKVIYEICCLEFGAPFINSRSGVLLRAFLRAQCCDEPEPWELMDMAKHLNVAPQIPPDLDGFIRHLTNGNPHTHHIAVVTPAGVVCSMLGMGAVFHARDLNQAQRVADVAKVYVSSITGGRSGIFCLGELLVDAQ</sequence>
<dbReference type="InterPro" id="IPR029471">
    <property type="entry name" value="HNH_5"/>
</dbReference>
<proteinExistence type="predicted"/>
<dbReference type="RefSeq" id="WP_113048080.1">
    <property type="nucleotide sequence ID" value="NZ_QMFZ01000080.1"/>
</dbReference>
<reference evidence="2 3" key="1">
    <citation type="submission" date="2018-06" db="EMBL/GenBank/DDBJ databases">
        <title>Draft genome sequence of Burkholderia reimsis strain BE51 isolated from a French agricultural soil.</title>
        <authorList>
            <person name="Esmaeel Q."/>
        </authorList>
    </citation>
    <scope>NUCLEOTIDE SEQUENCE [LARGE SCALE GENOMIC DNA]</scope>
    <source>
        <strain evidence="2 3">BE51</strain>
    </source>
</reference>
<evidence type="ECO:0000259" key="1">
    <source>
        <dbReference type="Pfam" id="PF14279"/>
    </source>
</evidence>
<dbReference type="Pfam" id="PF14279">
    <property type="entry name" value="HNH_5"/>
    <property type="match status" value="1"/>
</dbReference>
<dbReference type="EMBL" id="QMFZ01000080">
    <property type="protein sequence ID" value="RBB31658.1"/>
    <property type="molecule type" value="Genomic_DNA"/>
</dbReference>
<evidence type="ECO:0000313" key="2">
    <source>
        <dbReference type="EMBL" id="RBB31658.1"/>
    </source>
</evidence>
<evidence type="ECO:0000313" key="3">
    <source>
        <dbReference type="Proteomes" id="UP000252458"/>
    </source>
</evidence>
<dbReference type="AlphaFoldDB" id="A0A365QGL7"/>
<comment type="caution">
    <text evidence="2">The sequence shown here is derived from an EMBL/GenBank/DDBJ whole genome shotgun (WGS) entry which is preliminary data.</text>
</comment>
<gene>
    <name evidence="2" type="ORF">DPV79_40675</name>
</gene>
<accession>A0A365QGL7</accession>
<name>A0A365QGL7_9BURK</name>
<dbReference type="Proteomes" id="UP000252458">
    <property type="component" value="Unassembled WGS sequence"/>
</dbReference>
<feature type="domain" description="HNH endonuclease 5" evidence="1">
    <location>
        <begin position="5"/>
        <end position="53"/>
    </location>
</feature>
<organism evidence="2 3">
    <name type="scientific">Burkholderia reimsis</name>
    <dbReference type="NCBI Taxonomy" id="2234132"/>
    <lineage>
        <taxon>Bacteria</taxon>
        <taxon>Pseudomonadati</taxon>
        <taxon>Pseudomonadota</taxon>
        <taxon>Betaproteobacteria</taxon>
        <taxon>Burkholderiales</taxon>
        <taxon>Burkholderiaceae</taxon>
        <taxon>Burkholderia</taxon>
    </lineage>
</organism>